<keyword evidence="2" id="KW-1185">Reference proteome</keyword>
<accession>A0AAD9SNJ4</accession>
<dbReference type="InterPro" id="IPR027796">
    <property type="entry name" value="OTT_1508_deam-like"/>
</dbReference>
<name>A0AAD9SNJ4_PHOAM</name>
<sequence>MESHSIWASKGLEQARFQAYVKLLRLRNGGQVSDAESFIPGANDLETYQYTIAEDADSTMQAPLAYVDDDRLKRAFLDRLAELVANVRGGRHVSASLLIESPDGVEVLVSRNSGIKNGSADWEMLKSLELKLQGLADSENLVNSSERLKDSLWELLLHVYESRIADYIHDTKQILWTIALVPNQSANSPTLETQLLDLSSLLKQKGPGSRESYNARAVSLSHQICYLYNQEDFDSIIGIKNKSRSLRDSLGYLGRLCSCHRILTLAATRLAGFSQIKIVPLEVDKETKRMNALDTWTVARAFVGLGLDLNDDNVAGIMASATGRTPWTKRRLLSKFADLKTTKHEVHAEVQIILSLTKRSKSRGTVFKYIGCSKLSCFLCYRFVKHYGSYSTRGCHGKIYDLWTVPEVHGIPKDQAAKVITSLKKTEQEVQFSIRNPNDNIQHTKESVLGSTVVSEDVSKNFSNPYAASLAARYIRSQRPNQNKVVIEPYQAQISTVETSGDELVEPAAPARSEGLSDEENRECDTFFVVLVDIVVKNVRTKCLCTIFANVLLEL</sequence>
<dbReference type="AlphaFoldDB" id="A0AAD9SNJ4"/>
<proteinExistence type="predicted"/>
<evidence type="ECO:0000313" key="1">
    <source>
        <dbReference type="EMBL" id="KAK2611824.1"/>
    </source>
</evidence>
<dbReference type="Pfam" id="PF14441">
    <property type="entry name" value="OTT_1508_deam"/>
    <property type="match status" value="1"/>
</dbReference>
<protein>
    <submittedName>
        <fullName evidence="1">Uncharacterized protein</fullName>
    </submittedName>
</protein>
<organism evidence="1 2">
    <name type="scientific">Phomopsis amygdali</name>
    <name type="common">Fusicoccum amygdali</name>
    <dbReference type="NCBI Taxonomy" id="1214568"/>
    <lineage>
        <taxon>Eukaryota</taxon>
        <taxon>Fungi</taxon>
        <taxon>Dikarya</taxon>
        <taxon>Ascomycota</taxon>
        <taxon>Pezizomycotina</taxon>
        <taxon>Sordariomycetes</taxon>
        <taxon>Sordariomycetidae</taxon>
        <taxon>Diaporthales</taxon>
        <taxon>Diaporthaceae</taxon>
        <taxon>Diaporthe</taxon>
    </lineage>
</organism>
<dbReference type="Proteomes" id="UP001265746">
    <property type="component" value="Unassembled WGS sequence"/>
</dbReference>
<comment type="caution">
    <text evidence="1">The sequence shown here is derived from an EMBL/GenBank/DDBJ whole genome shotgun (WGS) entry which is preliminary data.</text>
</comment>
<dbReference type="EMBL" id="JAUJFL010000002">
    <property type="protein sequence ID" value="KAK2611824.1"/>
    <property type="molecule type" value="Genomic_DNA"/>
</dbReference>
<evidence type="ECO:0000313" key="2">
    <source>
        <dbReference type="Proteomes" id="UP001265746"/>
    </source>
</evidence>
<gene>
    <name evidence="1" type="ORF">N8I77_005147</name>
</gene>
<reference evidence="1" key="1">
    <citation type="submission" date="2023-06" db="EMBL/GenBank/DDBJ databases">
        <authorList>
            <person name="Noh H."/>
        </authorList>
    </citation>
    <scope>NUCLEOTIDE SEQUENCE</scope>
    <source>
        <strain evidence="1">DUCC20226</strain>
    </source>
</reference>